<dbReference type="EC" id="2.7.8.31" evidence="6"/>
<dbReference type="KEGG" id="agv:OJF2_78310"/>
<evidence type="ECO:0000259" key="5">
    <source>
        <dbReference type="Pfam" id="PF02397"/>
    </source>
</evidence>
<organism evidence="6 7">
    <name type="scientific">Aquisphaera giovannonii</name>
    <dbReference type="NCBI Taxonomy" id="406548"/>
    <lineage>
        <taxon>Bacteria</taxon>
        <taxon>Pseudomonadati</taxon>
        <taxon>Planctomycetota</taxon>
        <taxon>Planctomycetia</taxon>
        <taxon>Isosphaerales</taxon>
        <taxon>Isosphaeraceae</taxon>
        <taxon>Aquisphaera</taxon>
    </lineage>
</organism>
<dbReference type="Pfam" id="PF02397">
    <property type="entry name" value="Bac_transf"/>
    <property type="match status" value="1"/>
</dbReference>
<accession>A0A5B9WF94</accession>
<keyword evidence="6" id="KW-0808">Transferase</keyword>
<dbReference type="PANTHER" id="PTHR30576">
    <property type="entry name" value="COLANIC BIOSYNTHESIS UDP-GLUCOSE LIPID CARRIER TRANSFERASE"/>
    <property type="match status" value="1"/>
</dbReference>
<dbReference type="GO" id="GO:0089702">
    <property type="term" value="F:undecaprenyl-phosphate glucose phosphotransferase activity"/>
    <property type="evidence" value="ECO:0007669"/>
    <property type="project" value="UniProtKB-EC"/>
</dbReference>
<dbReference type="InterPro" id="IPR003362">
    <property type="entry name" value="Bact_transf"/>
</dbReference>
<evidence type="ECO:0000256" key="1">
    <source>
        <dbReference type="ARBA" id="ARBA00006464"/>
    </source>
</evidence>
<name>A0A5B9WF94_9BACT</name>
<evidence type="ECO:0000313" key="7">
    <source>
        <dbReference type="Proteomes" id="UP000324233"/>
    </source>
</evidence>
<dbReference type="AlphaFoldDB" id="A0A5B9WF94"/>
<keyword evidence="4" id="KW-0472">Membrane</keyword>
<keyword evidence="7" id="KW-1185">Reference proteome</keyword>
<evidence type="ECO:0000256" key="2">
    <source>
        <dbReference type="SAM" id="Coils"/>
    </source>
</evidence>
<dbReference type="Proteomes" id="UP000324233">
    <property type="component" value="Plasmid pOJF2_1"/>
</dbReference>
<keyword evidence="2" id="KW-0175">Coiled coil</keyword>
<feature type="transmembrane region" description="Helical" evidence="4">
    <location>
        <begin position="48"/>
        <end position="71"/>
    </location>
</feature>
<comment type="similarity">
    <text evidence="1">Belongs to the bacterial sugar transferase family.</text>
</comment>
<feature type="region of interest" description="Disordered" evidence="3">
    <location>
        <begin position="1"/>
        <end position="28"/>
    </location>
</feature>
<keyword evidence="4" id="KW-1133">Transmembrane helix</keyword>
<gene>
    <name evidence="6" type="primary">wcaJ</name>
    <name evidence="6" type="ORF">OJF2_78310</name>
</gene>
<feature type="domain" description="Bacterial sugar transferase" evidence="5">
    <location>
        <begin position="43"/>
        <end position="235"/>
    </location>
</feature>
<keyword evidence="4" id="KW-0812">Transmembrane</keyword>
<proteinExistence type="inferred from homology"/>
<dbReference type="RefSeq" id="WP_246196771.1">
    <property type="nucleotide sequence ID" value="NZ_CP042998.1"/>
</dbReference>
<geneLocation type="plasmid" evidence="7">
    <name>pojf2_1</name>
</geneLocation>
<feature type="coiled-coil region" evidence="2">
    <location>
        <begin position="93"/>
        <end position="120"/>
    </location>
</feature>
<evidence type="ECO:0000256" key="3">
    <source>
        <dbReference type="SAM" id="MobiDB-lite"/>
    </source>
</evidence>
<evidence type="ECO:0000256" key="4">
    <source>
        <dbReference type="SAM" id="Phobius"/>
    </source>
</evidence>
<sequence>MNSPMPSTDRGEPVATVDEMPLPASPRSRVAGLPSRALGAKIKHLLDYAGAFAGLLLLSPVMLAVAMLIRLDSPGPVMFRQLRRGHRGRLFWVLKFRTMVVDAEQKLKELEKRNESAGGVLFKLREDPRVTPLGRFLRRSSLDELPQLINVLRGEMSLVGPRPLQLRDSDNLESLDPGGYLRRLAVRPGLTGPWQVGGRSDVDHERMVTLDLDYIDNWSLGLDLRIIVRTFWVVIAGRGAY</sequence>
<protein>
    <submittedName>
        <fullName evidence="6">UDP-glucose:undecaprenyl-phosphate glucose-1-phosphate transferase</fullName>
        <ecNumber evidence="6">2.7.8.31</ecNumber>
    </submittedName>
</protein>
<keyword evidence="6" id="KW-0614">Plasmid</keyword>
<dbReference type="PANTHER" id="PTHR30576:SF10">
    <property type="entry name" value="SLL5057 PROTEIN"/>
    <property type="match status" value="1"/>
</dbReference>
<reference evidence="6 7" key="1">
    <citation type="submission" date="2019-08" db="EMBL/GenBank/DDBJ databases">
        <title>Deep-cultivation of Planctomycetes and their phenomic and genomic characterization uncovers novel biology.</title>
        <authorList>
            <person name="Wiegand S."/>
            <person name="Jogler M."/>
            <person name="Boedeker C."/>
            <person name="Pinto D."/>
            <person name="Vollmers J."/>
            <person name="Rivas-Marin E."/>
            <person name="Kohn T."/>
            <person name="Peeters S.H."/>
            <person name="Heuer A."/>
            <person name="Rast P."/>
            <person name="Oberbeckmann S."/>
            <person name="Bunk B."/>
            <person name="Jeske O."/>
            <person name="Meyerdierks A."/>
            <person name="Storesund J.E."/>
            <person name="Kallscheuer N."/>
            <person name="Luecker S."/>
            <person name="Lage O.M."/>
            <person name="Pohl T."/>
            <person name="Merkel B.J."/>
            <person name="Hornburger P."/>
            <person name="Mueller R.-W."/>
            <person name="Bruemmer F."/>
            <person name="Labrenz M."/>
            <person name="Spormann A.M."/>
            <person name="Op den Camp H."/>
            <person name="Overmann J."/>
            <person name="Amann R."/>
            <person name="Jetten M.S.M."/>
            <person name="Mascher T."/>
            <person name="Medema M.H."/>
            <person name="Devos D.P."/>
            <person name="Kaster A.-K."/>
            <person name="Ovreas L."/>
            <person name="Rohde M."/>
            <person name="Galperin M.Y."/>
            <person name="Jogler C."/>
        </authorList>
    </citation>
    <scope>NUCLEOTIDE SEQUENCE [LARGE SCALE GENOMIC DNA]</scope>
    <source>
        <strain evidence="6 7">OJF2</strain>
        <plasmid evidence="7">pojf2_1</plasmid>
    </source>
</reference>
<dbReference type="EMBL" id="CP042998">
    <property type="protein sequence ID" value="QEH39217.1"/>
    <property type="molecule type" value="Genomic_DNA"/>
</dbReference>
<evidence type="ECO:0000313" key="6">
    <source>
        <dbReference type="EMBL" id="QEH39217.1"/>
    </source>
</evidence>